<gene>
    <name evidence="2" type="ORF">ATN00_21555</name>
</gene>
<proteinExistence type="predicted"/>
<dbReference type="RefSeq" id="WP_020486680.1">
    <property type="nucleotide sequence ID" value="NZ_CP013266.1"/>
</dbReference>
<keyword evidence="2" id="KW-0614">Plasmid</keyword>
<geneLocation type="plasmid" evidence="2 3">
    <name>pDE2</name>
</geneLocation>
<accession>A0A0S3F639</accession>
<sequence length="78" mass="8710">MRKLLVLCFALAAAGCQQQPPAVPTTDELIKNPQLLAEWKTKCDSGEYSNLPADQKDNLCFTTREARRSIAMQKINSK</sequence>
<protein>
    <recommendedName>
        <fullName evidence="4">Lipoprotein</fullName>
    </recommendedName>
</protein>
<dbReference type="OrthoDB" id="7508525at2"/>
<dbReference type="PROSITE" id="PS51257">
    <property type="entry name" value="PROKAR_LIPOPROTEIN"/>
    <property type="match status" value="1"/>
</dbReference>
<dbReference type="Proteomes" id="UP000056968">
    <property type="component" value="Plasmid pDE2"/>
</dbReference>
<dbReference type="AlphaFoldDB" id="A0A0S3F639"/>
<evidence type="ECO:0000256" key="1">
    <source>
        <dbReference type="SAM" id="SignalP"/>
    </source>
</evidence>
<keyword evidence="1" id="KW-0732">Signal</keyword>
<feature type="chain" id="PRO_5006612029" description="Lipoprotein" evidence="1">
    <location>
        <begin position="19"/>
        <end position="78"/>
    </location>
</feature>
<dbReference type="KEGG" id="sbd:ATN00_21555"/>
<evidence type="ECO:0000313" key="2">
    <source>
        <dbReference type="EMBL" id="ALR23079.1"/>
    </source>
</evidence>
<organism evidence="2 3">
    <name type="scientific">Sphingobium baderi</name>
    <dbReference type="NCBI Taxonomy" id="1332080"/>
    <lineage>
        <taxon>Bacteria</taxon>
        <taxon>Pseudomonadati</taxon>
        <taxon>Pseudomonadota</taxon>
        <taxon>Alphaproteobacteria</taxon>
        <taxon>Sphingomonadales</taxon>
        <taxon>Sphingomonadaceae</taxon>
        <taxon>Sphingobium</taxon>
    </lineage>
</organism>
<name>A0A0S3F639_9SPHN</name>
<dbReference type="NCBIfam" id="NF033894">
    <property type="entry name" value="Eex_IncN"/>
    <property type="match status" value="1"/>
</dbReference>
<dbReference type="InterPro" id="IPR047937">
    <property type="entry name" value="Eex_IncN-like"/>
</dbReference>
<feature type="signal peptide" evidence="1">
    <location>
        <begin position="1"/>
        <end position="18"/>
    </location>
</feature>
<dbReference type="EMBL" id="CP013266">
    <property type="protein sequence ID" value="ALR23079.1"/>
    <property type="molecule type" value="Genomic_DNA"/>
</dbReference>
<evidence type="ECO:0000313" key="3">
    <source>
        <dbReference type="Proteomes" id="UP000056968"/>
    </source>
</evidence>
<reference evidence="2 3" key="1">
    <citation type="submission" date="2015-11" db="EMBL/GenBank/DDBJ databases">
        <title>A Two-component Flavoprotein Monooxygenase System MeaXY Responsible for para-Hydroxylation of 2-Methyl-6-ethylaniline and 2,6-Diethylaniline in Sphingobium baderi DE-13.</title>
        <authorList>
            <person name="Cheng M."/>
            <person name="Meng Q."/>
            <person name="Yang Y."/>
            <person name="Chu C."/>
            <person name="Yan X."/>
            <person name="He J."/>
            <person name="Li S."/>
        </authorList>
    </citation>
    <scope>NUCLEOTIDE SEQUENCE [LARGE SCALE GENOMIC DNA]</scope>
    <source>
        <strain evidence="2 3">DE-13</strain>
        <plasmid evidence="3">Plasmid pDE2</plasmid>
    </source>
</reference>
<keyword evidence="3" id="KW-1185">Reference proteome</keyword>
<evidence type="ECO:0008006" key="4">
    <source>
        <dbReference type="Google" id="ProtNLM"/>
    </source>
</evidence>